<sequence length="80" mass="7722">MTRSPHNLRPVVRDVTAVLAAGMLSLAGFVGHGTIGCAPSAPFQAGSPASVAVPSASTPASATDGSAGDGEATDWNSEGG</sequence>
<dbReference type="Proteomes" id="UP000324308">
    <property type="component" value="Plasmid unnamed1"/>
</dbReference>
<evidence type="ECO:0000256" key="1">
    <source>
        <dbReference type="SAM" id="MobiDB-lite"/>
    </source>
</evidence>
<evidence type="ECO:0000313" key="3">
    <source>
        <dbReference type="Proteomes" id="UP000324308"/>
    </source>
</evidence>
<feature type="compositionally biased region" description="Low complexity" evidence="1">
    <location>
        <begin position="45"/>
        <end position="66"/>
    </location>
</feature>
<dbReference type="RefSeq" id="WP_150157723.1">
    <property type="nucleotide sequence ID" value="NZ_CP043960.1"/>
</dbReference>
<geneLocation type="plasmid" evidence="2 3">
    <name>unnamed1</name>
</geneLocation>
<name>A0ABX6A1G6_STRTE</name>
<proteinExistence type="predicted"/>
<keyword evidence="3" id="KW-1185">Reference proteome</keyword>
<accession>A0ABX6A1G6</accession>
<dbReference type="EMBL" id="CP043960">
    <property type="protein sequence ID" value="QER90448.1"/>
    <property type="molecule type" value="Genomic_DNA"/>
</dbReference>
<evidence type="ECO:0008006" key="4">
    <source>
        <dbReference type="Google" id="ProtNLM"/>
    </source>
</evidence>
<evidence type="ECO:0000313" key="2">
    <source>
        <dbReference type="EMBL" id="QER90448.1"/>
    </source>
</evidence>
<gene>
    <name evidence="2" type="ORF">F3L20_32790</name>
</gene>
<organism evidence="2 3">
    <name type="scientific">Streptomyces tendae</name>
    <dbReference type="NCBI Taxonomy" id="1932"/>
    <lineage>
        <taxon>Bacteria</taxon>
        <taxon>Bacillati</taxon>
        <taxon>Actinomycetota</taxon>
        <taxon>Actinomycetes</taxon>
        <taxon>Kitasatosporales</taxon>
        <taxon>Streptomycetaceae</taxon>
        <taxon>Streptomyces</taxon>
    </lineage>
</organism>
<feature type="region of interest" description="Disordered" evidence="1">
    <location>
        <begin position="41"/>
        <end position="80"/>
    </location>
</feature>
<reference evidence="2 3" key="1">
    <citation type="submission" date="2019-09" db="EMBL/GenBank/DDBJ databases">
        <title>Draft genome sequence of the Ebosin-producing strain Streptomyces sp. 139.</title>
        <authorList>
            <person name="Ai L."/>
            <person name="Geng M."/>
            <person name="Ma M."/>
            <person name="Bai L."/>
        </authorList>
    </citation>
    <scope>NUCLEOTIDE SEQUENCE [LARGE SCALE GENOMIC DNA]</scope>
    <source>
        <strain evidence="2 3">139</strain>
        <plasmid evidence="2 3">unnamed1</plasmid>
    </source>
</reference>
<protein>
    <recommendedName>
        <fullName evidence="4">CAP domain-containing protein</fullName>
    </recommendedName>
</protein>
<keyword evidence="2" id="KW-0614">Plasmid</keyword>